<comment type="caution">
    <text evidence="2">The sequence shown here is derived from an EMBL/GenBank/DDBJ whole genome shotgun (WGS) entry which is preliminary data.</text>
</comment>
<dbReference type="Proteomes" id="UP000305921">
    <property type="component" value="Unassembled WGS sequence"/>
</dbReference>
<keyword evidence="3" id="KW-1185">Reference proteome</keyword>
<name>A0A5R9EB65_9ACTN</name>
<reference evidence="2 3" key="1">
    <citation type="submission" date="2019-05" db="EMBL/GenBank/DDBJ databases">
        <title>Streptomyces marianii sp. nov., a novel marine actinomycete from southern coast of India.</title>
        <authorList>
            <person name="Iniyan A.M."/>
            <person name="Wink J."/>
            <person name="Ramprasad E."/>
            <person name="Ramana C.V."/>
            <person name="Bunk B."/>
            <person name="Sproer C."/>
            <person name="Joseph F.-J.R.S."/>
            <person name="Vincent S.G.P."/>
        </authorList>
    </citation>
    <scope>NUCLEOTIDE SEQUENCE [LARGE SCALE GENOMIC DNA]</scope>
    <source>
        <strain evidence="2 3">ICN19</strain>
    </source>
</reference>
<accession>A0A5R9EB65</accession>
<dbReference type="InterPro" id="IPR006119">
    <property type="entry name" value="Resolv_N"/>
</dbReference>
<protein>
    <recommendedName>
        <fullName evidence="1">Resolvase/invertase-type recombinase catalytic domain-containing protein</fullName>
    </recommendedName>
</protein>
<evidence type="ECO:0000313" key="3">
    <source>
        <dbReference type="Proteomes" id="UP000305921"/>
    </source>
</evidence>
<dbReference type="Gene3D" id="3.40.50.1390">
    <property type="entry name" value="Resolvase, N-terminal catalytic domain"/>
    <property type="match status" value="1"/>
</dbReference>
<dbReference type="AlphaFoldDB" id="A0A5R9EB65"/>
<organism evidence="2 3">
    <name type="scientific">Streptomyces marianii</name>
    <dbReference type="NCBI Taxonomy" id="1817406"/>
    <lineage>
        <taxon>Bacteria</taxon>
        <taxon>Bacillati</taxon>
        <taxon>Actinomycetota</taxon>
        <taxon>Actinomycetes</taxon>
        <taxon>Kitasatosporales</taxon>
        <taxon>Streptomycetaceae</taxon>
        <taxon>Streptomyces</taxon>
    </lineage>
</organism>
<dbReference type="InterPro" id="IPR036162">
    <property type="entry name" value="Resolvase-like_N_sf"/>
</dbReference>
<evidence type="ECO:0000259" key="1">
    <source>
        <dbReference type="Pfam" id="PF00239"/>
    </source>
</evidence>
<dbReference type="Pfam" id="PF00239">
    <property type="entry name" value="Resolvase"/>
    <property type="match status" value="1"/>
</dbReference>
<dbReference type="OrthoDB" id="4367319at2"/>
<feature type="domain" description="Resolvase/invertase-type recombinase catalytic" evidence="1">
    <location>
        <begin position="4"/>
        <end position="50"/>
    </location>
</feature>
<dbReference type="GO" id="GO:0000150">
    <property type="term" value="F:DNA strand exchange activity"/>
    <property type="evidence" value="ECO:0007669"/>
    <property type="project" value="InterPro"/>
</dbReference>
<gene>
    <name evidence="2" type="ORF">FEF34_21235</name>
</gene>
<dbReference type="SUPFAM" id="SSF53041">
    <property type="entry name" value="Resolvase-like"/>
    <property type="match status" value="1"/>
</dbReference>
<dbReference type="EMBL" id="VAWE01000001">
    <property type="protein sequence ID" value="TLQ45223.1"/>
    <property type="molecule type" value="Genomic_DNA"/>
</dbReference>
<dbReference type="GO" id="GO:0003677">
    <property type="term" value="F:DNA binding"/>
    <property type="evidence" value="ECO:0007669"/>
    <property type="project" value="InterPro"/>
</dbReference>
<proteinExistence type="predicted"/>
<sequence>MAVAEDADVSGCSRGLDRPGLQRILDRLAEPDVVVFFKIDHAARSTGDFAYATSRAP</sequence>
<evidence type="ECO:0000313" key="2">
    <source>
        <dbReference type="EMBL" id="TLQ45223.1"/>
    </source>
</evidence>
<dbReference type="RefSeq" id="WP_138054566.1">
    <property type="nucleotide sequence ID" value="NZ_VAWE01000001.1"/>
</dbReference>